<evidence type="ECO:0000256" key="3">
    <source>
        <dbReference type="ARBA" id="ARBA00022643"/>
    </source>
</evidence>
<name>W8C6Q0_CERCA</name>
<dbReference type="InterPro" id="IPR018517">
    <property type="entry name" value="tRNA_hU_synthase_CS"/>
</dbReference>
<reference evidence="7" key="1">
    <citation type="submission" date="2013-07" db="EMBL/GenBank/DDBJ databases">
        <authorList>
            <person name="Geib S."/>
        </authorList>
    </citation>
    <scope>NUCLEOTIDE SEQUENCE</scope>
</reference>
<evidence type="ECO:0000256" key="5">
    <source>
        <dbReference type="ARBA" id="ARBA00023002"/>
    </source>
</evidence>
<dbReference type="GO" id="GO:0050660">
    <property type="term" value="F:flavin adenine dinucleotide binding"/>
    <property type="evidence" value="ECO:0007669"/>
    <property type="project" value="InterPro"/>
</dbReference>
<keyword evidence="2" id="KW-0285">Flavoprotein</keyword>
<evidence type="ECO:0000256" key="1">
    <source>
        <dbReference type="ARBA" id="ARBA00001917"/>
    </source>
</evidence>
<keyword evidence="4" id="KW-0819">tRNA processing</keyword>
<dbReference type="InterPro" id="IPR013785">
    <property type="entry name" value="Aldolase_TIM"/>
</dbReference>
<keyword evidence="5" id="KW-0560">Oxidoreductase</keyword>
<sequence>GENKIITKKSNGKHVNKYKLKLKYSEIVLINMNIVNLELLPQQRPHKNILEVFEDEKKTTHGFVCVSAPMVRYSKLEFRRLIREHGVKLAFTPMIIADSFIHSQKARDNEFTTCVEDVPIISQFAACDAYEFSLAAQLIYPYVDGVDLNCGCPQSWAISKGYGCGLLRQPELVRDIIQTARRVLPQNFSISVKLRLLNGNAEESIRSTVELARQLEKCGATFLNLHGRTMWQKTSDPLNIPAMTEIKKSIQIPLVVNGNVRSWKDAIDLHEQTQADGIMSARGLLSNPALFNKQITGTETPMECVQEWLDIATSAGENINFQCFHHHLTFMWSSHMKRKLRLEFNNFTNKQQVFNFFEERYGLRPQKSSYINTLNYTKCIYPHVPHTNNKTERAQAGQAWSENSNGKYFNEFKEDLTKEQCSEEQDDFNLEGSFFTDLG</sequence>
<evidence type="ECO:0000259" key="6">
    <source>
        <dbReference type="Pfam" id="PF01207"/>
    </source>
</evidence>
<accession>W8C6Q0</accession>
<proteinExistence type="evidence at transcript level"/>
<organism evidence="7">
    <name type="scientific">Ceratitis capitata</name>
    <name type="common">Mediterranean fruit fly</name>
    <name type="synonym">Tephritis capitata</name>
    <dbReference type="NCBI Taxonomy" id="7213"/>
    <lineage>
        <taxon>Eukaryota</taxon>
        <taxon>Metazoa</taxon>
        <taxon>Ecdysozoa</taxon>
        <taxon>Arthropoda</taxon>
        <taxon>Hexapoda</taxon>
        <taxon>Insecta</taxon>
        <taxon>Pterygota</taxon>
        <taxon>Neoptera</taxon>
        <taxon>Endopterygota</taxon>
        <taxon>Diptera</taxon>
        <taxon>Brachycera</taxon>
        <taxon>Muscomorpha</taxon>
        <taxon>Tephritoidea</taxon>
        <taxon>Tephritidae</taxon>
        <taxon>Ceratitis</taxon>
        <taxon>Ceratitis</taxon>
    </lineage>
</organism>
<dbReference type="Pfam" id="PF01207">
    <property type="entry name" value="Dus"/>
    <property type="match status" value="1"/>
</dbReference>
<dbReference type="PANTHER" id="PTHR11082">
    <property type="entry name" value="TRNA-DIHYDROURIDINE SYNTHASE"/>
    <property type="match status" value="1"/>
</dbReference>
<keyword evidence="3" id="KW-0288">FMN</keyword>
<evidence type="ECO:0000313" key="7">
    <source>
        <dbReference type="EMBL" id="JAC05554.1"/>
    </source>
</evidence>
<feature type="non-terminal residue" evidence="7">
    <location>
        <position position="1"/>
    </location>
</feature>
<protein>
    <submittedName>
        <fullName evidence="7">tRNA-dihydrouridine(20a/20b) synthase (NAD(P)+)-like</fullName>
    </submittedName>
</protein>
<gene>
    <name evidence="7" type="primary">DUS4L</name>
</gene>
<dbReference type="EMBL" id="GAMC01001002">
    <property type="protein sequence ID" value="JAC05554.1"/>
    <property type="molecule type" value="mRNA"/>
</dbReference>
<comment type="cofactor">
    <cofactor evidence="1">
        <name>FMN</name>
        <dbReference type="ChEBI" id="CHEBI:58210"/>
    </cofactor>
</comment>
<dbReference type="SUPFAM" id="SSF51395">
    <property type="entry name" value="FMN-linked oxidoreductases"/>
    <property type="match status" value="1"/>
</dbReference>
<dbReference type="PANTHER" id="PTHR11082:SF31">
    <property type="entry name" value="TRNA-DIHYDROURIDINE(20A_20B) SYNTHASE [NAD(P)+]-LIKE"/>
    <property type="match status" value="1"/>
</dbReference>
<dbReference type="Gene3D" id="3.20.20.70">
    <property type="entry name" value="Aldolase class I"/>
    <property type="match status" value="1"/>
</dbReference>
<dbReference type="GO" id="GO:0017150">
    <property type="term" value="F:tRNA dihydrouridine synthase activity"/>
    <property type="evidence" value="ECO:0007669"/>
    <property type="project" value="InterPro"/>
</dbReference>
<dbReference type="PROSITE" id="PS01136">
    <property type="entry name" value="UPF0034"/>
    <property type="match status" value="1"/>
</dbReference>
<evidence type="ECO:0000256" key="4">
    <source>
        <dbReference type="ARBA" id="ARBA00022694"/>
    </source>
</evidence>
<dbReference type="OrthoDB" id="9977870at2759"/>
<evidence type="ECO:0000256" key="2">
    <source>
        <dbReference type="ARBA" id="ARBA00022630"/>
    </source>
</evidence>
<dbReference type="CDD" id="cd02801">
    <property type="entry name" value="DUS_like_FMN"/>
    <property type="match status" value="1"/>
</dbReference>
<dbReference type="AlphaFoldDB" id="W8C6Q0"/>
<reference evidence="7" key="2">
    <citation type="journal article" date="2014" name="BMC Genomics">
        <title>A genomic perspective to assessing quality of mass-reared SIT flies used in Mediterranean fruit fly (Ceratitis capitata) eradication in California.</title>
        <authorList>
            <person name="Calla B."/>
            <person name="Hall B."/>
            <person name="Hou S."/>
            <person name="Geib S.M."/>
        </authorList>
    </citation>
    <scope>NUCLEOTIDE SEQUENCE</scope>
</reference>
<dbReference type="InterPro" id="IPR035587">
    <property type="entry name" value="DUS-like_FMN-bd"/>
</dbReference>
<feature type="domain" description="DUS-like FMN-binding" evidence="6">
    <location>
        <begin position="68"/>
        <end position="337"/>
    </location>
</feature>